<evidence type="ECO:0000256" key="7">
    <source>
        <dbReference type="ARBA" id="ARBA00025769"/>
    </source>
</evidence>
<dbReference type="SMART" id="SM00479">
    <property type="entry name" value="EXOIII"/>
    <property type="match status" value="1"/>
</dbReference>
<dbReference type="InterPro" id="IPR018908">
    <property type="entry name" value="TMEM234"/>
</dbReference>
<comment type="cofactor">
    <cofactor evidence="1">
        <name>Mg(2+)</name>
        <dbReference type="ChEBI" id="CHEBI:18420"/>
    </cofactor>
</comment>
<dbReference type="OrthoDB" id="10250935at2759"/>
<keyword evidence="5" id="KW-0269">Exonuclease</keyword>
<reference evidence="10" key="1">
    <citation type="submission" date="2021-12" db="EMBL/GenBank/DDBJ databases">
        <authorList>
            <person name="Martin H S."/>
        </authorList>
    </citation>
    <scope>NUCLEOTIDE SEQUENCE</scope>
</reference>
<feature type="domain" description="Exonuclease" evidence="9">
    <location>
        <begin position="6"/>
        <end position="262"/>
    </location>
</feature>
<proteinExistence type="inferred from homology"/>
<dbReference type="Gene3D" id="1.10.3730.20">
    <property type="match status" value="1"/>
</dbReference>
<evidence type="ECO:0000256" key="5">
    <source>
        <dbReference type="ARBA" id="ARBA00022839"/>
    </source>
</evidence>
<dbReference type="GO" id="GO:0003676">
    <property type="term" value="F:nucleic acid binding"/>
    <property type="evidence" value="ECO:0007669"/>
    <property type="project" value="InterPro"/>
</dbReference>
<dbReference type="Gene3D" id="3.30.420.10">
    <property type="entry name" value="Ribonuclease H-like superfamily/Ribonuclease H"/>
    <property type="match status" value="1"/>
</dbReference>
<keyword evidence="2" id="KW-0540">Nuclease</keyword>
<name>A0A8J9UCS8_9NEOP</name>
<dbReference type="EMBL" id="OV170232">
    <property type="protein sequence ID" value="CAH0718011.1"/>
    <property type="molecule type" value="Genomic_DNA"/>
</dbReference>
<dbReference type="AlphaFoldDB" id="A0A8J9UCS8"/>
<dbReference type="Pfam" id="PF00929">
    <property type="entry name" value="RNase_T"/>
    <property type="match status" value="1"/>
</dbReference>
<dbReference type="SUPFAM" id="SSF53098">
    <property type="entry name" value="Ribonuclease H-like"/>
    <property type="match status" value="1"/>
</dbReference>
<dbReference type="InterPro" id="IPR036397">
    <property type="entry name" value="RNaseH_sf"/>
</dbReference>
<evidence type="ECO:0000313" key="10">
    <source>
        <dbReference type="EMBL" id="CAH0718011.1"/>
    </source>
</evidence>
<comment type="similarity">
    <text evidence="7">Belongs to the exonuclease superfamily. TREX family.</text>
</comment>
<dbReference type="Pfam" id="PF10639">
    <property type="entry name" value="TMEM234"/>
    <property type="match status" value="1"/>
</dbReference>
<keyword evidence="6" id="KW-0460">Magnesium</keyword>
<keyword evidence="4" id="KW-0378">Hydrolase</keyword>
<dbReference type="InterPro" id="IPR040393">
    <property type="entry name" value="TREX1/2"/>
</dbReference>
<feature type="non-terminal residue" evidence="10">
    <location>
        <position position="368"/>
    </location>
</feature>
<evidence type="ECO:0000259" key="9">
    <source>
        <dbReference type="SMART" id="SM00479"/>
    </source>
</evidence>
<evidence type="ECO:0000256" key="6">
    <source>
        <dbReference type="ARBA" id="ARBA00022842"/>
    </source>
</evidence>
<gene>
    <name evidence="10" type="ORF">BINO364_LOCUS4554</name>
</gene>
<evidence type="ECO:0000256" key="1">
    <source>
        <dbReference type="ARBA" id="ARBA00001946"/>
    </source>
</evidence>
<protein>
    <recommendedName>
        <fullName evidence="9">Exonuclease domain-containing protein</fullName>
    </recommendedName>
</protein>
<dbReference type="GO" id="GO:0046872">
    <property type="term" value="F:metal ion binding"/>
    <property type="evidence" value="ECO:0007669"/>
    <property type="project" value="UniProtKB-KW"/>
</dbReference>
<dbReference type="GO" id="GO:0005737">
    <property type="term" value="C:cytoplasm"/>
    <property type="evidence" value="ECO:0007669"/>
    <property type="project" value="TreeGrafter"/>
</dbReference>
<dbReference type="PANTHER" id="PTHR13058">
    <property type="entry name" value="THREE PRIME REPAIR EXONUCLEASE 1, 2"/>
    <property type="match status" value="1"/>
</dbReference>
<evidence type="ECO:0000313" key="11">
    <source>
        <dbReference type="Proteomes" id="UP000838878"/>
    </source>
</evidence>
<dbReference type="PANTHER" id="PTHR13058:SF19">
    <property type="entry name" value="LD40940P"/>
    <property type="match status" value="1"/>
</dbReference>
<dbReference type="Proteomes" id="UP000838878">
    <property type="component" value="Chromosome 12"/>
</dbReference>
<accession>A0A8J9UCS8</accession>
<evidence type="ECO:0000256" key="3">
    <source>
        <dbReference type="ARBA" id="ARBA00022723"/>
    </source>
</evidence>
<sequence>MNAIATYVFFDLETTGLPRQEHNKTKITELSLVAVKKEHLLDSPEQKVPRVQNKLTLCLNPQKMIQDETTTITGLNNDLLEHQSPFNENAFRVINGFLNILKKPICLVAYNGNWFDFPILKRQLDNLNVTLPEEVMCADSFFCYYDILYTIEKSQNSMACTSDTILQETNEEKPNNDNIPNMQSINESTPKNIINNNNSLKMTRVSKARRRLPWSKGDQPRKSYKLTDVYNRLFGCCAKDSHTAEGLLLLTGLLWGCTNPFIRQGTRGLCKVRADSILGLAYAETMFLLGNWKYMVPWLINQSGSLVYLIAVQQVPLSLAVPAANSLAFAFTALTGAAIGAEEPLDGGSSFGVVLIGIGTALCCWDKT</sequence>
<evidence type="ECO:0000256" key="2">
    <source>
        <dbReference type="ARBA" id="ARBA00022722"/>
    </source>
</evidence>
<feature type="compositionally biased region" description="Polar residues" evidence="8">
    <location>
        <begin position="176"/>
        <end position="190"/>
    </location>
</feature>
<feature type="region of interest" description="Disordered" evidence="8">
    <location>
        <begin position="170"/>
        <end position="190"/>
    </location>
</feature>
<dbReference type="InterPro" id="IPR012337">
    <property type="entry name" value="RNaseH-like_sf"/>
</dbReference>
<keyword evidence="11" id="KW-1185">Reference proteome</keyword>
<evidence type="ECO:0000256" key="8">
    <source>
        <dbReference type="SAM" id="MobiDB-lite"/>
    </source>
</evidence>
<dbReference type="InterPro" id="IPR013520">
    <property type="entry name" value="Ribonucl_H"/>
</dbReference>
<dbReference type="GO" id="GO:0008296">
    <property type="term" value="F:3'-5'-DNA exonuclease activity"/>
    <property type="evidence" value="ECO:0007669"/>
    <property type="project" value="TreeGrafter"/>
</dbReference>
<keyword evidence="3" id="KW-0479">Metal-binding</keyword>
<dbReference type="GO" id="GO:0006308">
    <property type="term" value="P:DNA catabolic process"/>
    <property type="evidence" value="ECO:0007669"/>
    <property type="project" value="TreeGrafter"/>
</dbReference>
<evidence type="ECO:0000256" key="4">
    <source>
        <dbReference type="ARBA" id="ARBA00022801"/>
    </source>
</evidence>
<organism evidence="10 11">
    <name type="scientific">Brenthis ino</name>
    <name type="common">lesser marbled fritillary</name>
    <dbReference type="NCBI Taxonomy" id="405034"/>
    <lineage>
        <taxon>Eukaryota</taxon>
        <taxon>Metazoa</taxon>
        <taxon>Ecdysozoa</taxon>
        <taxon>Arthropoda</taxon>
        <taxon>Hexapoda</taxon>
        <taxon>Insecta</taxon>
        <taxon>Pterygota</taxon>
        <taxon>Neoptera</taxon>
        <taxon>Endopterygota</taxon>
        <taxon>Lepidoptera</taxon>
        <taxon>Glossata</taxon>
        <taxon>Ditrysia</taxon>
        <taxon>Papilionoidea</taxon>
        <taxon>Nymphalidae</taxon>
        <taxon>Heliconiinae</taxon>
        <taxon>Argynnini</taxon>
        <taxon>Brenthis</taxon>
    </lineage>
</organism>